<evidence type="ECO:0000313" key="8">
    <source>
        <dbReference type="EMBL" id="RJE85301.1"/>
    </source>
</evidence>
<dbReference type="InterPro" id="IPR000847">
    <property type="entry name" value="LysR_HTH_N"/>
</dbReference>
<dbReference type="SUPFAM" id="SSF53850">
    <property type="entry name" value="Periplasmic binding protein-like II"/>
    <property type="match status" value="1"/>
</dbReference>
<dbReference type="GO" id="GO:0003700">
    <property type="term" value="F:DNA-binding transcription factor activity"/>
    <property type="evidence" value="ECO:0007669"/>
    <property type="project" value="InterPro"/>
</dbReference>
<evidence type="ECO:0000256" key="1">
    <source>
        <dbReference type="ARBA" id="ARBA00009437"/>
    </source>
</evidence>
<evidence type="ECO:0000256" key="5">
    <source>
        <dbReference type="ARBA" id="ARBA00039279"/>
    </source>
</evidence>
<evidence type="ECO:0000256" key="2">
    <source>
        <dbReference type="ARBA" id="ARBA00023015"/>
    </source>
</evidence>
<dbReference type="Gene3D" id="3.40.190.10">
    <property type="entry name" value="Periplasmic binding protein-like II"/>
    <property type="match status" value="2"/>
</dbReference>
<dbReference type="EMBL" id="QZCG01000006">
    <property type="protein sequence ID" value="RJE85301.1"/>
    <property type="molecule type" value="Genomic_DNA"/>
</dbReference>
<dbReference type="PROSITE" id="PS50931">
    <property type="entry name" value="HTH_LYSR"/>
    <property type="match status" value="1"/>
</dbReference>
<dbReference type="PANTHER" id="PTHR30126:SF5">
    <property type="entry name" value="HTH-TYPE TRANSCRIPTIONAL ACTIVATOR CMPR"/>
    <property type="match status" value="1"/>
</dbReference>
<accession>A0A418SWL4</accession>
<dbReference type="Pfam" id="PF00126">
    <property type="entry name" value="HTH_1"/>
    <property type="match status" value="1"/>
</dbReference>
<evidence type="ECO:0000256" key="6">
    <source>
        <dbReference type="ARBA" id="ARBA00043141"/>
    </source>
</evidence>
<evidence type="ECO:0000256" key="3">
    <source>
        <dbReference type="ARBA" id="ARBA00023125"/>
    </source>
</evidence>
<reference evidence="9" key="1">
    <citation type="submission" date="2018-09" db="EMBL/GenBank/DDBJ databases">
        <title>Acidovorax cavernicola nov. sp. isolated from Gruta de las Maravillas (Aracena, Spain).</title>
        <authorList>
            <person name="Jurado V."/>
            <person name="Gutierrez-Patricio S."/>
            <person name="Gonzalez-Pimentel J.L."/>
            <person name="Miller A.Z."/>
            <person name="Laiz L."/>
            <person name="Saiz-Jimenez C."/>
        </authorList>
    </citation>
    <scope>NUCLEOTIDE SEQUENCE [LARGE SCALE GENOMIC DNA]</scope>
    <source>
        <strain evidence="9">1011MAR3C25</strain>
    </source>
</reference>
<sequence>MSLLDRITLKQLRALRALADHGTVTAAAKAISLTAPAVHIQLKNLEEISGTPLVDRESREGGLTPQGHAMLRAHDQIEAAITRALAEVEALNAGTCGNLTLGVVTTCKYFAPEIVALLAQDMPDVTIALKIGNRSELMQGLERGEYDLCIMGRPPREPLVGARSLAPHPHVLIARPDHPLAGRNDIRPVDLVDERFVMREPGSGTRILAERFLSDVAEKKQAATIEMSSNETIKQAVISGLGIALISGHTVAYELQMKRLVTLNVVGLPILRTWYVITPRDVPLSIVAQRVREWLLENAARFLPALDTEARL</sequence>
<keyword evidence="9" id="KW-1185">Reference proteome</keyword>
<dbReference type="PANTHER" id="PTHR30126">
    <property type="entry name" value="HTH-TYPE TRANSCRIPTIONAL REGULATOR"/>
    <property type="match status" value="1"/>
</dbReference>
<feature type="domain" description="HTH lysR-type" evidence="7">
    <location>
        <begin position="7"/>
        <end position="64"/>
    </location>
</feature>
<keyword evidence="4" id="KW-0804">Transcription</keyword>
<dbReference type="Gene3D" id="1.10.10.10">
    <property type="entry name" value="Winged helix-like DNA-binding domain superfamily/Winged helix DNA-binding domain"/>
    <property type="match status" value="1"/>
</dbReference>
<dbReference type="SUPFAM" id="SSF46785">
    <property type="entry name" value="Winged helix' DNA-binding domain"/>
    <property type="match status" value="1"/>
</dbReference>
<organism evidence="8 9">
    <name type="scientific">Paracoccus onubensis</name>
    <dbReference type="NCBI Taxonomy" id="1675788"/>
    <lineage>
        <taxon>Bacteria</taxon>
        <taxon>Pseudomonadati</taxon>
        <taxon>Pseudomonadota</taxon>
        <taxon>Alphaproteobacteria</taxon>
        <taxon>Rhodobacterales</taxon>
        <taxon>Paracoccaceae</taxon>
        <taxon>Paracoccus</taxon>
    </lineage>
</organism>
<evidence type="ECO:0000256" key="4">
    <source>
        <dbReference type="ARBA" id="ARBA00023163"/>
    </source>
</evidence>
<proteinExistence type="inferred from homology"/>
<dbReference type="InterPro" id="IPR036388">
    <property type="entry name" value="WH-like_DNA-bd_sf"/>
</dbReference>
<dbReference type="Pfam" id="PF03466">
    <property type="entry name" value="LysR_substrate"/>
    <property type="match status" value="1"/>
</dbReference>
<comment type="similarity">
    <text evidence="1">Belongs to the LysR transcriptional regulatory family.</text>
</comment>
<keyword evidence="3" id="KW-0238">DNA-binding</keyword>
<protein>
    <recommendedName>
        <fullName evidence="5">HTH-type transcriptional regulator CbbR</fullName>
    </recommendedName>
    <alternativeName>
        <fullName evidence="6">RuBisCO operon transcriptional regulator</fullName>
    </alternativeName>
</protein>
<dbReference type="InterPro" id="IPR005119">
    <property type="entry name" value="LysR_subst-bd"/>
</dbReference>
<name>A0A418SWL4_9RHOB</name>
<dbReference type="RefSeq" id="WP_119748353.1">
    <property type="nucleotide sequence ID" value="NZ_QZCG01000006.1"/>
</dbReference>
<dbReference type="OrthoDB" id="7840053at2"/>
<dbReference type="Proteomes" id="UP000284202">
    <property type="component" value="Unassembled WGS sequence"/>
</dbReference>
<keyword evidence="2" id="KW-0805">Transcription regulation</keyword>
<evidence type="ECO:0000259" key="7">
    <source>
        <dbReference type="PROSITE" id="PS50931"/>
    </source>
</evidence>
<dbReference type="AlphaFoldDB" id="A0A418SWL4"/>
<gene>
    <name evidence="8" type="ORF">D3P04_09785</name>
</gene>
<evidence type="ECO:0000313" key="9">
    <source>
        <dbReference type="Proteomes" id="UP000284202"/>
    </source>
</evidence>
<dbReference type="GO" id="GO:0000976">
    <property type="term" value="F:transcription cis-regulatory region binding"/>
    <property type="evidence" value="ECO:0007669"/>
    <property type="project" value="TreeGrafter"/>
</dbReference>
<dbReference type="InterPro" id="IPR036390">
    <property type="entry name" value="WH_DNA-bd_sf"/>
</dbReference>
<comment type="caution">
    <text evidence="8">The sequence shown here is derived from an EMBL/GenBank/DDBJ whole genome shotgun (WGS) entry which is preliminary data.</text>
</comment>